<dbReference type="Gene3D" id="3.30.420.10">
    <property type="entry name" value="Ribonuclease H-like superfamily/Ribonuclease H"/>
    <property type="match status" value="1"/>
</dbReference>
<dbReference type="GO" id="GO:0003676">
    <property type="term" value="F:nucleic acid binding"/>
    <property type="evidence" value="ECO:0007669"/>
    <property type="project" value="InterPro"/>
</dbReference>
<keyword evidence="2" id="KW-1185">Reference proteome</keyword>
<dbReference type="Proteomes" id="UP000887159">
    <property type="component" value="Unassembled WGS sequence"/>
</dbReference>
<sequence length="152" mass="17535">MVWGMCSWHDMRPLIRLDTTLIGGRYVSILFDHLYPFMSIVHSDGLGQFQQDNVTPHSSRIATEWLQKHSSEFRHFPWPPKSPDMNITDRIWDAFERAVQKRSPPPLNPTDLWTALQDLWGGDQLPPALLQTLIESMRSRVVALFRARGGPT</sequence>
<evidence type="ECO:0000313" key="1">
    <source>
        <dbReference type="EMBL" id="GFY11419.1"/>
    </source>
</evidence>
<dbReference type="AlphaFoldDB" id="A0A8X6VG37"/>
<dbReference type="EMBL" id="BMAU01021305">
    <property type="protein sequence ID" value="GFY11419.1"/>
    <property type="molecule type" value="Genomic_DNA"/>
</dbReference>
<gene>
    <name evidence="1" type="primary">RF55_26489</name>
    <name evidence="1" type="ORF">TNCV_3182611</name>
</gene>
<proteinExistence type="predicted"/>
<protein>
    <submittedName>
        <fullName evidence="1">Transposable element tcb2 transposase</fullName>
    </submittedName>
</protein>
<reference evidence="1" key="1">
    <citation type="submission" date="2020-08" db="EMBL/GenBank/DDBJ databases">
        <title>Multicomponent nature underlies the extraordinary mechanical properties of spider dragline silk.</title>
        <authorList>
            <person name="Kono N."/>
            <person name="Nakamura H."/>
            <person name="Mori M."/>
            <person name="Yoshida Y."/>
            <person name="Ohtoshi R."/>
            <person name="Malay A.D."/>
            <person name="Moran D.A.P."/>
            <person name="Tomita M."/>
            <person name="Numata K."/>
            <person name="Arakawa K."/>
        </authorList>
    </citation>
    <scope>NUCLEOTIDE SEQUENCE</scope>
</reference>
<name>A0A8X6VG37_TRICX</name>
<accession>A0A8X6VG37</accession>
<comment type="caution">
    <text evidence="1">The sequence shown here is derived from an EMBL/GenBank/DDBJ whole genome shotgun (WGS) entry which is preliminary data.</text>
</comment>
<organism evidence="1 2">
    <name type="scientific">Trichonephila clavipes</name>
    <name type="common">Golden silk orbweaver</name>
    <name type="synonym">Nephila clavipes</name>
    <dbReference type="NCBI Taxonomy" id="2585209"/>
    <lineage>
        <taxon>Eukaryota</taxon>
        <taxon>Metazoa</taxon>
        <taxon>Ecdysozoa</taxon>
        <taxon>Arthropoda</taxon>
        <taxon>Chelicerata</taxon>
        <taxon>Arachnida</taxon>
        <taxon>Araneae</taxon>
        <taxon>Araneomorphae</taxon>
        <taxon>Entelegynae</taxon>
        <taxon>Araneoidea</taxon>
        <taxon>Nephilidae</taxon>
        <taxon>Trichonephila</taxon>
    </lineage>
</organism>
<evidence type="ECO:0000313" key="2">
    <source>
        <dbReference type="Proteomes" id="UP000887159"/>
    </source>
</evidence>
<dbReference type="InterPro" id="IPR036397">
    <property type="entry name" value="RNaseH_sf"/>
</dbReference>